<reference evidence="1 3" key="1">
    <citation type="submission" date="2019-05" db="EMBL/GenBank/DDBJ databases">
        <title>Mikania micrantha, genome provides insights into the molecular mechanism of rapid growth.</title>
        <authorList>
            <person name="Liu B."/>
        </authorList>
    </citation>
    <scope>NUCLEOTIDE SEQUENCE [LARGE SCALE GENOMIC DNA]</scope>
    <source>
        <strain evidence="1">NLD-2019</strain>
        <tissue evidence="1">Leaf</tissue>
    </source>
</reference>
<sequence length="143" mass="16794">MFIAFSLCLYMRLNGTKTRNSNVFFDNHVLEWGEGETFDVKVVYDQITMFWYENAGNKHVILVQKIKKTSSRLNENEPENKRRQKLDFRSVAYRDNPMKPCRVARQLEAGGFVFGTIRETARGDWRLEDEIGVDLNHQEALDE</sequence>
<proteinExistence type="predicted"/>
<evidence type="ECO:0000313" key="2">
    <source>
        <dbReference type="EMBL" id="KAD6454479.1"/>
    </source>
</evidence>
<protein>
    <submittedName>
        <fullName evidence="1">Uncharacterized protein</fullName>
    </submittedName>
</protein>
<dbReference type="EMBL" id="SZYD01000130">
    <property type="protein sequence ID" value="KAD2158593.1"/>
    <property type="molecule type" value="Genomic_DNA"/>
</dbReference>
<dbReference type="Proteomes" id="UP000326396">
    <property type="component" value="Linkage Group LG12"/>
</dbReference>
<organism evidence="1 3">
    <name type="scientific">Mikania micrantha</name>
    <name type="common">bitter vine</name>
    <dbReference type="NCBI Taxonomy" id="192012"/>
    <lineage>
        <taxon>Eukaryota</taxon>
        <taxon>Viridiplantae</taxon>
        <taxon>Streptophyta</taxon>
        <taxon>Embryophyta</taxon>
        <taxon>Tracheophyta</taxon>
        <taxon>Spermatophyta</taxon>
        <taxon>Magnoliopsida</taxon>
        <taxon>eudicotyledons</taxon>
        <taxon>Gunneridae</taxon>
        <taxon>Pentapetalae</taxon>
        <taxon>asterids</taxon>
        <taxon>campanulids</taxon>
        <taxon>Asterales</taxon>
        <taxon>Asteraceae</taxon>
        <taxon>Asteroideae</taxon>
        <taxon>Heliantheae alliance</taxon>
        <taxon>Eupatorieae</taxon>
        <taxon>Mikania</taxon>
    </lineage>
</organism>
<evidence type="ECO:0000313" key="1">
    <source>
        <dbReference type="EMBL" id="KAD2158593.1"/>
    </source>
</evidence>
<dbReference type="AlphaFoldDB" id="A0A5N6LJW9"/>
<dbReference type="EMBL" id="SZYD01000004">
    <property type="protein sequence ID" value="KAD6454479.1"/>
    <property type="molecule type" value="Genomic_DNA"/>
</dbReference>
<evidence type="ECO:0000313" key="3">
    <source>
        <dbReference type="Proteomes" id="UP000326396"/>
    </source>
</evidence>
<name>A0A5N6LJW9_9ASTR</name>
<keyword evidence="3" id="KW-1185">Reference proteome</keyword>
<accession>A0A5N6LJW9</accession>
<gene>
    <name evidence="2" type="ORF">E3N88_09185</name>
    <name evidence="1" type="ORF">E3N88_41714</name>
</gene>
<comment type="caution">
    <text evidence="1">The sequence shown here is derived from an EMBL/GenBank/DDBJ whole genome shotgun (WGS) entry which is preliminary data.</text>
</comment>